<evidence type="ECO:0000313" key="3">
    <source>
        <dbReference type="EMBL" id="GAO98879.1"/>
    </source>
</evidence>
<keyword evidence="1" id="KW-0472">Membrane</keyword>
<sequence>MEQTTQCKPHRSAHYFSDSRGAVAIIFALALVPFMLVTGMALETTRVSYFDTELAYACDAGAIAGARYQPADATTNITKFFNANFTQGSTTTVTPNITVSPDGTAVTVSANATMPTYLGGFAGITSMNVGSSSQVLRTFQNAELALVLDNTGSMASNGKIAGLRAAATNLINIVFQNQATSNTMAVSIVPYVAAVNIGNTHTNWLSNPALLSSFPTNAPWAGCVGAVDTDPTMDSDDPPSSSRKWPVYFVASTYGLFGAQTGNNDWNIVGSNLNVVNPILDGGTGTYVTVGPNRSCGLSIQPLTNNSGTLISKINDMQPVPGGGTFGNLGLVWGWNTISPKWAGQWGSIDPKPYNQIQKYLVIITDGEDQWYAAPGYVPNGDPTAYGYSQPSPNFLAQGLLGTTDINSSRTYIDNRLSNLCSQINAAGIQIFTVTFEVSDSLAKQIYANCATKPEYAFQAESSQDLYDIFQNIGNITQSIRIVK</sequence>
<dbReference type="InterPro" id="IPR028087">
    <property type="entry name" value="Tad_N"/>
</dbReference>
<dbReference type="SUPFAM" id="SSF53300">
    <property type="entry name" value="vWA-like"/>
    <property type="match status" value="1"/>
</dbReference>
<dbReference type="OrthoDB" id="7522752at2"/>
<dbReference type="Proteomes" id="UP000036771">
    <property type="component" value="Unassembled WGS sequence"/>
</dbReference>
<keyword evidence="4" id="KW-1185">Reference proteome</keyword>
<gene>
    <name evidence="3" type="ORF">Cva_01549</name>
</gene>
<evidence type="ECO:0000259" key="2">
    <source>
        <dbReference type="Pfam" id="PF13400"/>
    </source>
</evidence>
<reference evidence="3 4" key="1">
    <citation type="submission" date="2015-03" db="EMBL/GenBank/DDBJ databases">
        <title>Caedibacter varicaedens, whole genome shotgun sequence.</title>
        <authorList>
            <person name="Suzuki H."/>
            <person name="Dapper A.L."/>
            <person name="Gibson A.K."/>
            <person name="Jackson C."/>
            <person name="Lee H."/>
            <person name="Pejaver V.R."/>
            <person name="Doak T."/>
            <person name="Lynch M."/>
        </authorList>
    </citation>
    <scope>NUCLEOTIDE SEQUENCE [LARGE SCALE GENOMIC DNA]</scope>
</reference>
<dbReference type="EMBL" id="BBVC01000099">
    <property type="protein sequence ID" value="GAO98879.1"/>
    <property type="molecule type" value="Genomic_DNA"/>
</dbReference>
<feature type="transmembrane region" description="Helical" evidence="1">
    <location>
        <begin position="21"/>
        <end position="42"/>
    </location>
</feature>
<evidence type="ECO:0000313" key="4">
    <source>
        <dbReference type="Proteomes" id="UP000036771"/>
    </source>
</evidence>
<name>A0A0K8MG47_9PROT</name>
<keyword evidence="1" id="KW-1133">Transmembrane helix</keyword>
<dbReference type="Pfam" id="PF13400">
    <property type="entry name" value="Tad"/>
    <property type="match status" value="1"/>
</dbReference>
<evidence type="ECO:0000256" key="1">
    <source>
        <dbReference type="SAM" id="Phobius"/>
    </source>
</evidence>
<dbReference type="Gene3D" id="3.40.50.410">
    <property type="entry name" value="von Willebrand factor, type A domain"/>
    <property type="match status" value="1"/>
</dbReference>
<keyword evidence="1" id="KW-0812">Transmembrane</keyword>
<dbReference type="AlphaFoldDB" id="A0A0K8MG47"/>
<accession>A0A0K8MG47</accession>
<protein>
    <recommendedName>
        <fullName evidence="2">Putative Flp pilus-assembly TadG-like N-terminal domain-containing protein</fullName>
    </recommendedName>
</protein>
<organism evidence="3 4">
    <name type="scientific">Caedimonas varicaedens</name>
    <dbReference type="NCBI Taxonomy" id="1629334"/>
    <lineage>
        <taxon>Bacteria</taxon>
        <taxon>Pseudomonadati</taxon>
        <taxon>Pseudomonadota</taxon>
        <taxon>Alphaproteobacteria</taxon>
        <taxon>Holosporales</taxon>
        <taxon>Caedimonadaceae</taxon>
        <taxon>Caedimonas</taxon>
    </lineage>
</organism>
<comment type="caution">
    <text evidence="3">The sequence shown here is derived from an EMBL/GenBank/DDBJ whole genome shotgun (WGS) entry which is preliminary data.</text>
</comment>
<feature type="domain" description="Putative Flp pilus-assembly TadG-like N-terminal" evidence="2">
    <location>
        <begin position="21"/>
        <end position="67"/>
    </location>
</feature>
<dbReference type="InterPro" id="IPR036465">
    <property type="entry name" value="vWFA_dom_sf"/>
</dbReference>
<proteinExistence type="predicted"/>
<dbReference type="STRING" id="1629334.Cva_01549"/>